<dbReference type="STRING" id="1454001.AW08_02746"/>
<evidence type="ECO:0000313" key="2">
    <source>
        <dbReference type="EMBL" id="EXI66007.1"/>
    </source>
</evidence>
<dbReference type="InterPro" id="IPR007332">
    <property type="entry name" value="DUF411"/>
</dbReference>
<dbReference type="AlphaFoldDB" id="A0A011NN02"/>
<dbReference type="Proteomes" id="UP000020218">
    <property type="component" value="Unassembled WGS sequence"/>
</dbReference>
<feature type="chain" id="PRO_5001461245" description="Metal-binding protein" evidence="1">
    <location>
        <begin position="22"/>
        <end position="145"/>
    </location>
</feature>
<comment type="caution">
    <text evidence="2">The sequence shown here is derived from an EMBL/GenBank/DDBJ whole genome shotgun (WGS) entry which is preliminary data.</text>
</comment>
<feature type="signal peptide" evidence="1">
    <location>
        <begin position="1"/>
        <end position="21"/>
    </location>
</feature>
<dbReference type="Pfam" id="PF04214">
    <property type="entry name" value="DUF411"/>
    <property type="match status" value="1"/>
</dbReference>
<accession>A0A011NN02</accession>
<dbReference type="PATRIC" id="fig|1454001.3.peg.2805"/>
<name>A0A011NN02_9PROT</name>
<sequence length="145" mass="15515">MKALLAALLVTATLASTPLGAADLPEVEVYKSPYCSCCSEWEKHMRDNGFRVKSVNIDDVSASRARLGMPERYGSCHTAKVGSYLIEGHVPAIDVKRLLRERPKAVGLAAPGMPGGSPGMESARKEAYDVLLIGSDGTAKVFARH</sequence>
<evidence type="ECO:0000256" key="1">
    <source>
        <dbReference type="SAM" id="SignalP"/>
    </source>
</evidence>
<protein>
    <recommendedName>
        <fullName evidence="4">Metal-binding protein</fullName>
    </recommendedName>
</protein>
<gene>
    <name evidence="2" type="ORF">AW08_02746</name>
</gene>
<keyword evidence="3" id="KW-1185">Reference proteome</keyword>
<dbReference type="EMBL" id="JFAX01000017">
    <property type="protein sequence ID" value="EXI66007.1"/>
    <property type="molecule type" value="Genomic_DNA"/>
</dbReference>
<evidence type="ECO:0000313" key="3">
    <source>
        <dbReference type="Proteomes" id="UP000020218"/>
    </source>
</evidence>
<proteinExistence type="predicted"/>
<organism evidence="2 3">
    <name type="scientific">Candidatus Accumulibacter adjunctus</name>
    <dbReference type="NCBI Taxonomy" id="1454001"/>
    <lineage>
        <taxon>Bacteria</taxon>
        <taxon>Pseudomonadati</taxon>
        <taxon>Pseudomonadota</taxon>
        <taxon>Betaproteobacteria</taxon>
        <taxon>Candidatus Accumulibacter</taxon>
    </lineage>
</organism>
<evidence type="ECO:0008006" key="4">
    <source>
        <dbReference type="Google" id="ProtNLM"/>
    </source>
</evidence>
<keyword evidence="1" id="KW-0732">Signal</keyword>
<reference evidence="2" key="1">
    <citation type="submission" date="2014-02" db="EMBL/GenBank/DDBJ databases">
        <title>Expanding our view of genomic diversity in Candidatus Accumulibacter clades.</title>
        <authorList>
            <person name="Skennerton C.T."/>
            <person name="Barr J.J."/>
            <person name="Slater F.R."/>
            <person name="Bond P.L."/>
            <person name="Tyson G.W."/>
        </authorList>
    </citation>
    <scope>NUCLEOTIDE SEQUENCE [LARGE SCALE GENOMIC DNA]</scope>
</reference>